<keyword evidence="1" id="KW-0472">Membrane</keyword>
<dbReference type="AlphaFoldDB" id="R8ZZ22"/>
<evidence type="ECO:0000256" key="1">
    <source>
        <dbReference type="SAM" id="Phobius"/>
    </source>
</evidence>
<feature type="transmembrane region" description="Helical" evidence="1">
    <location>
        <begin position="20"/>
        <end position="43"/>
    </location>
</feature>
<feature type="transmembrane region" description="Helical" evidence="1">
    <location>
        <begin position="106"/>
        <end position="125"/>
    </location>
</feature>
<accession>R8ZZ22</accession>
<gene>
    <name evidence="2" type="ORF">LEP1GSC195_3878</name>
</gene>
<dbReference type="STRING" id="1218599.LEP1GSC195_3878"/>
<reference evidence="2" key="1">
    <citation type="submission" date="2013-04" db="EMBL/GenBank/DDBJ databases">
        <authorList>
            <person name="Harkins D.M."/>
            <person name="Durkin A.S."/>
            <person name="Brinkac L.M."/>
            <person name="Haft D.H."/>
            <person name="Selengut J.D."/>
            <person name="Sanka R."/>
            <person name="DePew J."/>
            <person name="Purushe J."/>
            <person name="Galloway R.L."/>
            <person name="Vinetz J.M."/>
            <person name="Sutton G.G."/>
            <person name="Nierman W.C."/>
            <person name="Fouts D.E."/>
        </authorList>
    </citation>
    <scope>NUCLEOTIDE SEQUENCE [LARGE SCALE GENOMIC DNA]</scope>
    <source>
        <strain evidence="2">CDC</strain>
    </source>
</reference>
<sequence length="221" mass="26087">MPPLIKQFWPKHTQIPKRILGIAGALVISPIFNILHIFFPYGWSRFQMNWIPLVFTPWKMFFLFLPICVSVGLIYKFRWAFIGWMVYSISLFIYNSYITFYHPTGINFSILAQSFILISLVPWILNKDISSPYFSKDNKRGWRRNLRIPWNKDYVSELGIRLKSINRSIKGILFQNPGDSKIQLSQELTLFSELKKSKKKLRGKVTRLTKDQIFISIIEES</sequence>
<feature type="transmembrane region" description="Helical" evidence="1">
    <location>
        <begin position="81"/>
        <end position="100"/>
    </location>
</feature>
<evidence type="ECO:0000313" key="2">
    <source>
        <dbReference type="EMBL" id="EOQ95216.1"/>
    </source>
</evidence>
<name>R8ZZ22_9LEPT</name>
<protein>
    <submittedName>
        <fullName evidence="2">Uncharacterized protein</fullName>
    </submittedName>
</protein>
<comment type="caution">
    <text evidence="2">The sequence shown here is derived from an EMBL/GenBank/DDBJ whole genome shotgun (WGS) entry which is preliminary data.</text>
</comment>
<keyword evidence="1" id="KW-0812">Transmembrane</keyword>
<feature type="transmembrane region" description="Helical" evidence="1">
    <location>
        <begin position="55"/>
        <end position="74"/>
    </location>
</feature>
<dbReference type="Proteomes" id="UP000013984">
    <property type="component" value="Unassembled WGS sequence"/>
</dbReference>
<keyword evidence="3" id="KW-1185">Reference proteome</keyword>
<keyword evidence="1" id="KW-1133">Transmembrane helix</keyword>
<proteinExistence type="predicted"/>
<organism evidence="2 3">
    <name type="scientific">Leptospira wolbachii serovar Codice str. CDC</name>
    <dbReference type="NCBI Taxonomy" id="1218599"/>
    <lineage>
        <taxon>Bacteria</taxon>
        <taxon>Pseudomonadati</taxon>
        <taxon>Spirochaetota</taxon>
        <taxon>Spirochaetia</taxon>
        <taxon>Leptospirales</taxon>
        <taxon>Leptospiraceae</taxon>
        <taxon>Leptospira</taxon>
    </lineage>
</organism>
<dbReference type="EMBL" id="AOGZ02000014">
    <property type="protein sequence ID" value="EOQ95216.1"/>
    <property type="molecule type" value="Genomic_DNA"/>
</dbReference>
<evidence type="ECO:0000313" key="3">
    <source>
        <dbReference type="Proteomes" id="UP000013984"/>
    </source>
</evidence>